<dbReference type="AlphaFoldDB" id="A0AAV4IEZ8"/>
<evidence type="ECO:0000313" key="2">
    <source>
        <dbReference type="Proteomes" id="UP000762676"/>
    </source>
</evidence>
<name>A0AAV4IEZ8_9GAST</name>
<accession>A0AAV4IEZ8</accession>
<sequence>MKIAQLVQGQLVEYQASLANFVDVKLVKGQLVCDSVRPTEHTPPDSAGVTLAMAAHGQIVHCYADARNDQRLKRIRDQISTFWINLSKYDFSKTPVWVQL</sequence>
<gene>
    <name evidence="1" type="ORF">ElyMa_006603400</name>
</gene>
<proteinExistence type="predicted"/>
<protein>
    <submittedName>
        <fullName evidence="1">Uncharacterized protein</fullName>
    </submittedName>
</protein>
<dbReference type="EMBL" id="BMAT01013269">
    <property type="protein sequence ID" value="GFS08778.1"/>
    <property type="molecule type" value="Genomic_DNA"/>
</dbReference>
<comment type="caution">
    <text evidence="1">The sequence shown here is derived from an EMBL/GenBank/DDBJ whole genome shotgun (WGS) entry which is preliminary data.</text>
</comment>
<keyword evidence="2" id="KW-1185">Reference proteome</keyword>
<evidence type="ECO:0000313" key="1">
    <source>
        <dbReference type="EMBL" id="GFS08778.1"/>
    </source>
</evidence>
<organism evidence="1 2">
    <name type="scientific">Elysia marginata</name>
    <dbReference type="NCBI Taxonomy" id="1093978"/>
    <lineage>
        <taxon>Eukaryota</taxon>
        <taxon>Metazoa</taxon>
        <taxon>Spiralia</taxon>
        <taxon>Lophotrochozoa</taxon>
        <taxon>Mollusca</taxon>
        <taxon>Gastropoda</taxon>
        <taxon>Heterobranchia</taxon>
        <taxon>Euthyneura</taxon>
        <taxon>Panpulmonata</taxon>
        <taxon>Sacoglossa</taxon>
        <taxon>Placobranchoidea</taxon>
        <taxon>Plakobranchidae</taxon>
        <taxon>Elysia</taxon>
    </lineage>
</organism>
<reference evidence="1 2" key="1">
    <citation type="journal article" date="2021" name="Elife">
        <title>Chloroplast acquisition without the gene transfer in kleptoplastic sea slugs, Plakobranchus ocellatus.</title>
        <authorList>
            <person name="Maeda T."/>
            <person name="Takahashi S."/>
            <person name="Yoshida T."/>
            <person name="Shimamura S."/>
            <person name="Takaki Y."/>
            <person name="Nagai Y."/>
            <person name="Toyoda A."/>
            <person name="Suzuki Y."/>
            <person name="Arimoto A."/>
            <person name="Ishii H."/>
            <person name="Satoh N."/>
            <person name="Nishiyama T."/>
            <person name="Hasebe M."/>
            <person name="Maruyama T."/>
            <person name="Minagawa J."/>
            <person name="Obokata J."/>
            <person name="Shigenobu S."/>
        </authorList>
    </citation>
    <scope>NUCLEOTIDE SEQUENCE [LARGE SCALE GENOMIC DNA]</scope>
</reference>
<dbReference type="Proteomes" id="UP000762676">
    <property type="component" value="Unassembled WGS sequence"/>
</dbReference>